<feature type="compositionally biased region" description="Basic and acidic residues" evidence="1">
    <location>
        <begin position="17"/>
        <end position="42"/>
    </location>
</feature>
<reference evidence="2" key="1">
    <citation type="submission" date="2021-06" db="EMBL/GenBank/DDBJ databases">
        <authorList>
            <person name="Kallberg Y."/>
            <person name="Tangrot J."/>
            <person name="Rosling A."/>
        </authorList>
    </citation>
    <scope>NUCLEOTIDE SEQUENCE</scope>
    <source>
        <strain evidence="2">CL551</strain>
    </source>
</reference>
<evidence type="ECO:0000313" key="2">
    <source>
        <dbReference type="EMBL" id="CAG8790892.1"/>
    </source>
</evidence>
<feature type="non-terminal residue" evidence="2">
    <location>
        <position position="1"/>
    </location>
</feature>
<protein>
    <submittedName>
        <fullName evidence="2">6655_t:CDS:1</fullName>
    </submittedName>
</protein>
<accession>A0A9N9JQ98</accession>
<sequence length="42" mass="4960">ENGIAQDNTEPGRTNRRRDELEMNWREDYPTIGEIEPRTDGQ</sequence>
<dbReference type="Proteomes" id="UP000789342">
    <property type="component" value="Unassembled WGS sequence"/>
</dbReference>
<keyword evidence="3" id="KW-1185">Reference proteome</keyword>
<organism evidence="2 3">
    <name type="scientific">Acaulospora morrowiae</name>
    <dbReference type="NCBI Taxonomy" id="94023"/>
    <lineage>
        <taxon>Eukaryota</taxon>
        <taxon>Fungi</taxon>
        <taxon>Fungi incertae sedis</taxon>
        <taxon>Mucoromycota</taxon>
        <taxon>Glomeromycotina</taxon>
        <taxon>Glomeromycetes</taxon>
        <taxon>Diversisporales</taxon>
        <taxon>Acaulosporaceae</taxon>
        <taxon>Acaulospora</taxon>
    </lineage>
</organism>
<comment type="caution">
    <text evidence="2">The sequence shown here is derived from an EMBL/GenBank/DDBJ whole genome shotgun (WGS) entry which is preliminary data.</text>
</comment>
<evidence type="ECO:0000256" key="1">
    <source>
        <dbReference type="SAM" id="MobiDB-lite"/>
    </source>
</evidence>
<proteinExistence type="predicted"/>
<dbReference type="EMBL" id="CAJVPV010061380">
    <property type="protein sequence ID" value="CAG8790892.1"/>
    <property type="molecule type" value="Genomic_DNA"/>
</dbReference>
<feature type="compositionally biased region" description="Polar residues" evidence="1">
    <location>
        <begin position="1"/>
        <end position="12"/>
    </location>
</feature>
<gene>
    <name evidence="2" type="ORF">AMORRO_LOCUS18134</name>
</gene>
<feature type="region of interest" description="Disordered" evidence="1">
    <location>
        <begin position="1"/>
        <end position="42"/>
    </location>
</feature>
<evidence type="ECO:0000313" key="3">
    <source>
        <dbReference type="Proteomes" id="UP000789342"/>
    </source>
</evidence>
<name>A0A9N9JQ98_9GLOM</name>
<dbReference type="AlphaFoldDB" id="A0A9N9JQ98"/>